<reference evidence="2 3" key="1">
    <citation type="submission" date="2021-12" db="EMBL/GenBank/DDBJ databases">
        <title>Genome seq of P8.</title>
        <authorList>
            <person name="Seo T."/>
        </authorList>
    </citation>
    <scope>NUCLEOTIDE SEQUENCE [LARGE SCALE GENOMIC DNA]</scope>
    <source>
        <strain evidence="2 3">P8</strain>
    </source>
</reference>
<evidence type="ECO:0000313" key="3">
    <source>
        <dbReference type="Proteomes" id="UP001200741"/>
    </source>
</evidence>
<dbReference type="Proteomes" id="UP001200741">
    <property type="component" value="Unassembled WGS sequence"/>
</dbReference>
<dbReference type="InterPro" id="IPR014914">
    <property type="entry name" value="RES_dom"/>
</dbReference>
<evidence type="ECO:0000313" key="2">
    <source>
        <dbReference type="EMBL" id="MCE4558181.1"/>
    </source>
</evidence>
<dbReference type="EMBL" id="JAJTWU010000019">
    <property type="protein sequence ID" value="MCE4558181.1"/>
    <property type="molecule type" value="Genomic_DNA"/>
</dbReference>
<dbReference type="Pfam" id="PF08808">
    <property type="entry name" value="RES"/>
    <property type="match status" value="1"/>
</dbReference>
<sequence>MASAPPARTAPPVAVTLDYAQATPALPPTHPLPTRDYQARTVWRCHRMDPATGLYRSTVFNSGGRGDARFSPIFDSTGAVIPTLYAATEARAAIAEVLLHDMPSPSTGAIFDATHAMLPSEGNMVSSVEVPALTLVPLTSFGLQAVGLTVPDLIGGNSVRYPHTRAWARWIHENMPSVQGLYWMSRRDDENGCMVLFGDRIPSGLTELTREPLRAYRLELFEALDAMGAVGI</sequence>
<name>A0ABS8Y4F7_9BURK</name>
<protein>
    <submittedName>
        <fullName evidence="2">RES family NAD+ phosphorylase</fullName>
    </submittedName>
</protein>
<gene>
    <name evidence="2" type="ORF">LXT13_27765</name>
</gene>
<dbReference type="RefSeq" id="WP_233375635.1">
    <property type="nucleotide sequence ID" value="NZ_JAJTWU010000019.1"/>
</dbReference>
<accession>A0ABS8Y4F7</accession>
<evidence type="ECO:0000259" key="1">
    <source>
        <dbReference type="SMART" id="SM00953"/>
    </source>
</evidence>
<organism evidence="2 3">
    <name type="scientific">Pelomonas cellulosilytica</name>
    <dbReference type="NCBI Taxonomy" id="2906762"/>
    <lineage>
        <taxon>Bacteria</taxon>
        <taxon>Pseudomonadati</taxon>
        <taxon>Pseudomonadota</taxon>
        <taxon>Betaproteobacteria</taxon>
        <taxon>Burkholderiales</taxon>
        <taxon>Sphaerotilaceae</taxon>
        <taxon>Roseateles</taxon>
    </lineage>
</organism>
<keyword evidence="3" id="KW-1185">Reference proteome</keyword>
<proteinExistence type="predicted"/>
<feature type="domain" description="RES" evidence="1">
    <location>
        <begin position="60"/>
        <end position="209"/>
    </location>
</feature>
<dbReference type="SMART" id="SM00953">
    <property type="entry name" value="RES"/>
    <property type="match status" value="1"/>
</dbReference>
<comment type="caution">
    <text evidence="2">The sequence shown here is derived from an EMBL/GenBank/DDBJ whole genome shotgun (WGS) entry which is preliminary data.</text>
</comment>